<comment type="cofactor">
    <cofactor evidence="1">
        <name>Mn(2+)</name>
        <dbReference type="ChEBI" id="CHEBI:29035"/>
    </cofactor>
</comment>
<keyword evidence="5 15" id="KW-0328">Glycosyltransferase</keyword>
<dbReference type="CDD" id="cd00070">
    <property type="entry name" value="GLECT"/>
    <property type="match status" value="1"/>
</dbReference>
<dbReference type="Gene3D" id="2.60.120.200">
    <property type="match status" value="1"/>
</dbReference>
<evidence type="ECO:0000313" key="15">
    <source>
        <dbReference type="EMBL" id="KZV38187.1"/>
    </source>
</evidence>
<evidence type="ECO:0000256" key="4">
    <source>
        <dbReference type="ARBA" id="ARBA00008661"/>
    </source>
</evidence>
<dbReference type="PANTHER" id="PTHR11214">
    <property type="entry name" value="BETA-1,3-N-ACETYLGLUCOSAMINYLTRANSFERASE"/>
    <property type="match status" value="1"/>
</dbReference>
<dbReference type="OrthoDB" id="2139606at2759"/>
<comment type="subcellular location">
    <subcellularLocation>
        <location evidence="2">Golgi apparatus membrane</location>
        <topology evidence="2">Single-pass type II membrane protein</topology>
    </subcellularLocation>
</comment>
<keyword evidence="8" id="KW-0735">Signal-anchor</keyword>
<dbReference type="GO" id="GO:1901137">
    <property type="term" value="P:carbohydrate derivative biosynthetic process"/>
    <property type="evidence" value="ECO:0007669"/>
    <property type="project" value="UniProtKB-ARBA"/>
</dbReference>
<dbReference type="InterPro" id="IPR002659">
    <property type="entry name" value="Glyco_trans_31"/>
</dbReference>
<evidence type="ECO:0000256" key="2">
    <source>
        <dbReference type="ARBA" id="ARBA00004323"/>
    </source>
</evidence>
<gene>
    <name evidence="15" type="ORF">F511_40509</name>
</gene>
<keyword evidence="7" id="KW-0812">Transmembrane</keyword>
<dbReference type="PROSITE" id="PS51304">
    <property type="entry name" value="GALECTIN"/>
    <property type="match status" value="1"/>
</dbReference>
<keyword evidence="9" id="KW-1133">Transmembrane helix</keyword>
<accession>A0A2Z7C0Y8</accession>
<dbReference type="AlphaFoldDB" id="A0A2Z7C0Y8"/>
<protein>
    <submittedName>
        <fullName evidence="15">Beta-1,3-galactosyltransferase 15-like</fullName>
    </submittedName>
</protein>
<reference evidence="15 16" key="1">
    <citation type="journal article" date="2015" name="Proc. Natl. Acad. Sci. U.S.A.">
        <title>The resurrection genome of Boea hygrometrica: A blueprint for survival of dehydration.</title>
        <authorList>
            <person name="Xiao L."/>
            <person name="Yang G."/>
            <person name="Zhang L."/>
            <person name="Yang X."/>
            <person name="Zhao S."/>
            <person name="Ji Z."/>
            <person name="Zhou Q."/>
            <person name="Hu M."/>
            <person name="Wang Y."/>
            <person name="Chen M."/>
            <person name="Xu Y."/>
            <person name="Jin H."/>
            <person name="Xiao X."/>
            <person name="Hu G."/>
            <person name="Bao F."/>
            <person name="Hu Y."/>
            <person name="Wan P."/>
            <person name="Li L."/>
            <person name="Deng X."/>
            <person name="Kuang T."/>
            <person name="Xiang C."/>
            <person name="Zhu J.K."/>
            <person name="Oliver M.J."/>
            <person name="He Y."/>
        </authorList>
    </citation>
    <scope>NUCLEOTIDE SEQUENCE [LARGE SCALE GENOMIC DNA]</scope>
    <source>
        <strain evidence="16">cv. XS01</strain>
    </source>
</reference>
<keyword evidence="10" id="KW-0333">Golgi apparatus</keyword>
<dbReference type="SUPFAM" id="SSF49899">
    <property type="entry name" value="Concanavalin A-like lectins/glucanases"/>
    <property type="match status" value="1"/>
</dbReference>
<dbReference type="SMART" id="SM00908">
    <property type="entry name" value="Gal-bind_lectin"/>
    <property type="match status" value="1"/>
</dbReference>
<dbReference type="InterPro" id="IPR013320">
    <property type="entry name" value="ConA-like_dom_sf"/>
</dbReference>
<evidence type="ECO:0000256" key="13">
    <source>
        <dbReference type="ARBA" id="ARBA00023211"/>
    </source>
</evidence>
<dbReference type="UniPathway" id="UPA00378"/>
<evidence type="ECO:0000256" key="9">
    <source>
        <dbReference type="ARBA" id="ARBA00022989"/>
    </source>
</evidence>
<keyword evidence="12" id="KW-0325">Glycoprotein</keyword>
<dbReference type="GO" id="GO:0000139">
    <property type="term" value="C:Golgi membrane"/>
    <property type="evidence" value="ECO:0007669"/>
    <property type="project" value="UniProtKB-SubCell"/>
</dbReference>
<keyword evidence="13" id="KW-0464">Manganese</keyword>
<keyword evidence="16" id="KW-1185">Reference proteome</keyword>
<evidence type="ECO:0000256" key="7">
    <source>
        <dbReference type="ARBA" id="ARBA00022692"/>
    </source>
</evidence>
<proteinExistence type="inferred from homology"/>
<organism evidence="15 16">
    <name type="scientific">Dorcoceras hygrometricum</name>
    <dbReference type="NCBI Taxonomy" id="472368"/>
    <lineage>
        <taxon>Eukaryota</taxon>
        <taxon>Viridiplantae</taxon>
        <taxon>Streptophyta</taxon>
        <taxon>Embryophyta</taxon>
        <taxon>Tracheophyta</taxon>
        <taxon>Spermatophyta</taxon>
        <taxon>Magnoliopsida</taxon>
        <taxon>eudicotyledons</taxon>
        <taxon>Gunneridae</taxon>
        <taxon>Pentapetalae</taxon>
        <taxon>asterids</taxon>
        <taxon>lamiids</taxon>
        <taxon>Lamiales</taxon>
        <taxon>Gesneriaceae</taxon>
        <taxon>Didymocarpoideae</taxon>
        <taxon>Trichosporeae</taxon>
        <taxon>Loxocarpinae</taxon>
        <taxon>Dorcoceras</taxon>
    </lineage>
</organism>
<sequence>MKKLYGGVFSTTLLMVLVLGYYVTKNPIKESYLASPQTFNLTNPLEWITPGTPPAFRSRETSSQVISTEVILSEFFVKRNLTNEEQNGLRIWNRLKPLLTQDKVLPNAIEAIKEAGVAWQNLIHVVDLEKLRSDGSSSYRGSKKQCPHFLSKMNVSKLDDSGYKLRIPCGLTQGSSITLIGIPNGLLGNFRIDLTSEPLPGEPDPPIILHYNVRLHGDKITEDPVIVQNTWTIAHDWGEEVRCPSPDDEQNKKVDDLDQCNELVGKEGNRSSKANQHASGSKKISLVHDGIPKKYFPFRQNELFVATLRVGLEGIQMTVDGKHITTFAFREDLEPWLISEVRIAGDLELISIVASGLPTSEDLEHIINLEALKAPRLPPRRQLSLVIGVFSNANNFKRRMAVRRSWMQYAEVRSGQVAVRFFVGLHKNQIVNEELWNEARTYQDIQLMPFVDYYSLITWKTIAICIFGTRVVSAKFIMKTDDDAFVRVDEILNSLRRTNATRGLLYGLINSDSEPHRNPDSKWYISPEEWPHDKYPPWAHGPGYIVSNDIAKAISRKHEKGLLKMFKLEDVAMGIWIADMKENNPEIKYENDGRIIIEGCIDGYVVAHYQGPRELLCLWQNIQDKKISTCCGD</sequence>
<dbReference type="PANTHER" id="PTHR11214:SF129">
    <property type="entry name" value="BETA-1,3-GALACTOSYLTRANSFERASE GALT1"/>
    <property type="match status" value="1"/>
</dbReference>
<dbReference type="Pfam" id="PF00337">
    <property type="entry name" value="Gal-bind_lectin"/>
    <property type="match status" value="1"/>
</dbReference>
<keyword evidence="11" id="KW-0472">Membrane</keyword>
<dbReference type="Gene3D" id="3.90.550.50">
    <property type="match status" value="1"/>
</dbReference>
<evidence type="ECO:0000256" key="11">
    <source>
        <dbReference type="ARBA" id="ARBA00023136"/>
    </source>
</evidence>
<evidence type="ECO:0000256" key="8">
    <source>
        <dbReference type="ARBA" id="ARBA00022968"/>
    </source>
</evidence>
<evidence type="ECO:0000256" key="3">
    <source>
        <dbReference type="ARBA" id="ARBA00004922"/>
    </source>
</evidence>
<evidence type="ECO:0000256" key="10">
    <source>
        <dbReference type="ARBA" id="ARBA00023034"/>
    </source>
</evidence>
<evidence type="ECO:0000259" key="14">
    <source>
        <dbReference type="PROSITE" id="PS51304"/>
    </source>
</evidence>
<comment type="similarity">
    <text evidence="4">Belongs to the glycosyltransferase 31 family.</text>
</comment>
<keyword evidence="6 15" id="KW-0808">Transferase</keyword>
<dbReference type="EMBL" id="KV002042">
    <property type="protein sequence ID" value="KZV38187.1"/>
    <property type="molecule type" value="Genomic_DNA"/>
</dbReference>
<name>A0A2Z7C0Y8_9LAMI</name>
<dbReference type="Pfam" id="PF01762">
    <property type="entry name" value="Galactosyl_T"/>
    <property type="match status" value="1"/>
</dbReference>
<feature type="domain" description="Galectin" evidence="14">
    <location>
        <begin position="163"/>
        <end position="355"/>
    </location>
</feature>
<evidence type="ECO:0000256" key="6">
    <source>
        <dbReference type="ARBA" id="ARBA00022679"/>
    </source>
</evidence>
<evidence type="ECO:0000256" key="12">
    <source>
        <dbReference type="ARBA" id="ARBA00023180"/>
    </source>
</evidence>
<dbReference type="FunFam" id="3.90.550.50:FF:000015">
    <property type="entry name" value="Beta-1,3-galactosyltransferase GALT1"/>
    <property type="match status" value="1"/>
</dbReference>
<evidence type="ECO:0000313" key="16">
    <source>
        <dbReference type="Proteomes" id="UP000250235"/>
    </source>
</evidence>
<comment type="pathway">
    <text evidence="3">Protein modification; protein glycosylation.</text>
</comment>
<dbReference type="SMART" id="SM00276">
    <property type="entry name" value="GLECT"/>
    <property type="match status" value="1"/>
</dbReference>
<evidence type="ECO:0000256" key="1">
    <source>
        <dbReference type="ARBA" id="ARBA00001936"/>
    </source>
</evidence>
<dbReference type="GO" id="GO:0030246">
    <property type="term" value="F:carbohydrate binding"/>
    <property type="evidence" value="ECO:0007669"/>
    <property type="project" value="InterPro"/>
</dbReference>
<dbReference type="Proteomes" id="UP000250235">
    <property type="component" value="Unassembled WGS sequence"/>
</dbReference>
<dbReference type="GO" id="GO:0008378">
    <property type="term" value="F:galactosyltransferase activity"/>
    <property type="evidence" value="ECO:0007669"/>
    <property type="project" value="UniProtKB-ARBA"/>
</dbReference>
<evidence type="ECO:0000256" key="5">
    <source>
        <dbReference type="ARBA" id="ARBA00022676"/>
    </source>
</evidence>
<dbReference type="InterPro" id="IPR001079">
    <property type="entry name" value="Galectin_CRD"/>
</dbReference>